<organism evidence="12 13">
    <name type="scientific">Homarus americanus</name>
    <name type="common">American lobster</name>
    <dbReference type="NCBI Taxonomy" id="6706"/>
    <lineage>
        <taxon>Eukaryota</taxon>
        <taxon>Metazoa</taxon>
        <taxon>Ecdysozoa</taxon>
        <taxon>Arthropoda</taxon>
        <taxon>Crustacea</taxon>
        <taxon>Multicrustacea</taxon>
        <taxon>Malacostraca</taxon>
        <taxon>Eumalacostraca</taxon>
        <taxon>Eucarida</taxon>
        <taxon>Decapoda</taxon>
        <taxon>Pleocyemata</taxon>
        <taxon>Astacidea</taxon>
        <taxon>Nephropoidea</taxon>
        <taxon>Nephropidae</taxon>
        <taxon>Homarus</taxon>
    </lineage>
</organism>
<evidence type="ECO:0000256" key="7">
    <source>
        <dbReference type="PROSITE-ProRule" id="PRU00108"/>
    </source>
</evidence>
<dbReference type="PANTHER" id="PTHR45771">
    <property type="entry name" value="HOMEOTIC PROTEIN DEFORMED"/>
    <property type="match status" value="1"/>
</dbReference>
<dbReference type="GO" id="GO:0009952">
    <property type="term" value="P:anterior/posterior pattern specification"/>
    <property type="evidence" value="ECO:0007669"/>
    <property type="project" value="TreeGrafter"/>
</dbReference>
<keyword evidence="13" id="KW-1185">Reference proteome</keyword>
<feature type="compositionally biased region" description="Low complexity" evidence="9">
    <location>
        <begin position="317"/>
        <end position="328"/>
    </location>
</feature>
<reference evidence="12" key="1">
    <citation type="journal article" date="2021" name="Sci. Adv.">
        <title>The American lobster genome reveals insights on longevity, neural, and immune adaptations.</title>
        <authorList>
            <person name="Polinski J.M."/>
            <person name="Zimin A.V."/>
            <person name="Clark K.F."/>
            <person name="Kohn A.B."/>
            <person name="Sadowski N."/>
            <person name="Timp W."/>
            <person name="Ptitsyn A."/>
            <person name="Khanna P."/>
            <person name="Romanova D.Y."/>
            <person name="Williams P."/>
            <person name="Greenwood S.J."/>
            <person name="Moroz L.L."/>
            <person name="Walt D.R."/>
            <person name="Bodnar A.G."/>
        </authorList>
    </citation>
    <scope>NUCLEOTIDE SEQUENCE</scope>
    <source>
        <strain evidence="12">GMGI-L3</strain>
    </source>
</reference>
<evidence type="ECO:0000313" key="13">
    <source>
        <dbReference type="Proteomes" id="UP000747542"/>
    </source>
</evidence>
<keyword evidence="4 7" id="KW-0371">Homeobox</keyword>
<accession>A0A8J5MTW0</accession>
<proteinExistence type="predicted"/>
<dbReference type="PROSITE" id="PS00027">
    <property type="entry name" value="HOMEOBOX_1"/>
    <property type="match status" value="1"/>
</dbReference>
<evidence type="ECO:0000259" key="10">
    <source>
        <dbReference type="PROSITE" id="PS50071"/>
    </source>
</evidence>
<feature type="DNA-binding region" description="Homeobox" evidence="7">
    <location>
        <begin position="178"/>
        <end position="237"/>
    </location>
</feature>
<keyword evidence="2" id="KW-0217">Developmental protein</keyword>
<dbReference type="InterPro" id="IPR009057">
    <property type="entry name" value="Homeodomain-like_sf"/>
</dbReference>
<dbReference type="InterPro" id="IPR001356">
    <property type="entry name" value="HD"/>
</dbReference>
<dbReference type="AlphaFoldDB" id="A0A8J5MTW0"/>
<feature type="domain" description="C2H2-type" evidence="11">
    <location>
        <begin position="56"/>
        <end position="84"/>
    </location>
</feature>
<dbReference type="PANTHER" id="PTHR45771:SF6">
    <property type="entry name" value="HOMEOTIC PROTEIN SEX COMBS REDUCED"/>
    <property type="match status" value="1"/>
</dbReference>
<comment type="caution">
    <text evidence="12">The sequence shown here is derived from an EMBL/GenBank/DDBJ whole genome shotgun (WGS) entry which is preliminary data.</text>
</comment>
<dbReference type="PRINTS" id="PR00024">
    <property type="entry name" value="HOMEOBOX"/>
</dbReference>
<evidence type="ECO:0000256" key="8">
    <source>
        <dbReference type="RuleBase" id="RU000682"/>
    </source>
</evidence>
<dbReference type="PROSITE" id="PS50071">
    <property type="entry name" value="HOMEOBOX_2"/>
    <property type="match status" value="1"/>
</dbReference>
<gene>
    <name evidence="12" type="primary">Hoxa4-L</name>
    <name evidence="12" type="ORF">Hamer_G002273</name>
</gene>
<evidence type="ECO:0000256" key="2">
    <source>
        <dbReference type="ARBA" id="ARBA00022473"/>
    </source>
</evidence>
<evidence type="ECO:0000256" key="1">
    <source>
        <dbReference type="ARBA" id="ARBA00004123"/>
    </source>
</evidence>
<dbReference type="EMBL" id="JAHLQT010026502">
    <property type="protein sequence ID" value="KAG7163192.1"/>
    <property type="molecule type" value="Genomic_DNA"/>
</dbReference>
<evidence type="ECO:0000256" key="6">
    <source>
        <dbReference type="PROSITE-ProRule" id="PRU00042"/>
    </source>
</evidence>
<dbReference type="CDD" id="cd00086">
    <property type="entry name" value="homeodomain"/>
    <property type="match status" value="1"/>
</dbReference>
<evidence type="ECO:0000259" key="11">
    <source>
        <dbReference type="PROSITE" id="PS50157"/>
    </source>
</evidence>
<dbReference type="GO" id="GO:0000981">
    <property type="term" value="F:DNA-binding transcription factor activity, RNA polymerase II-specific"/>
    <property type="evidence" value="ECO:0007669"/>
    <property type="project" value="InterPro"/>
</dbReference>
<dbReference type="InterPro" id="IPR020479">
    <property type="entry name" value="HD_metazoa"/>
</dbReference>
<name>A0A8J5MTW0_HOMAM</name>
<keyword evidence="5 7" id="KW-0539">Nucleus</keyword>
<dbReference type="GO" id="GO:0008270">
    <property type="term" value="F:zinc ion binding"/>
    <property type="evidence" value="ECO:0007669"/>
    <property type="project" value="UniProtKB-KW"/>
</dbReference>
<dbReference type="Pfam" id="PF00046">
    <property type="entry name" value="Homeodomain"/>
    <property type="match status" value="1"/>
</dbReference>
<dbReference type="GO" id="GO:0005654">
    <property type="term" value="C:nucleoplasm"/>
    <property type="evidence" value="ECO:0007669"/>
    <property type="project" value="TreeGrafter"/>
</dbReference>
<dbReference type="SUPFAM" id="SSF46689">
    <property type="entry name" value="Homeodomain-like"/>
    <property type="match status" value="1"/>
</dbReference>
<feature type="compositionally biased region" description="Polar residues" evidence="9">
    <location>
        <begin position="251"/>
        <end position="263"/>
    </location>
</feature>
<sequence>MLLDLLGRGDDQPPLVLNLAAVATPTGGRLCPVCGRYISNPSNLRKHMQAHGTRTYSCPACHKAYRVACDLRRHALAAHNIRMESYHPGSATSPPSNYLTQQISSRNVSTYSDGFVSEEGEIQSNSEQLTRIPPDPAPTYNTPSNPSLRPITINPLHGHVDGAESLFANVRFSHGFEYKRKRTAFTRHMILELEKEFLLNQYLTGGRKKDIALRLRLPEQQVKIWFQNRRQKWKKAHKQTKSDDNSKEPASDQSLPSQTQGAQAQLPGQHHQHLSQQPRFSQQQPYVEQQHASQQGQQRQQFQQQTGQQRGTGSGAGQQQTSQQQQGQSWPGHPSTYPHMGGRMVPPALVPISVPYPHSAPETRPQTQSPAWSSSSGGTRDSSQSGPPRSSSFDSLL</sequence>
<dbReference type="SMART" id="SM00389">
    <property type="entry name" value="HOX"/>
    <property type="match status" value="1"/>
</dbReference>
<dbReference type="InterPro" id="IPR036236">
    <property type="entry name" value="Znf_C2H2_sf"/>
</dbReference>
<feature type="region of interest" description="Disordered" evidence="9">
    <location>
        <begin position="120"/>
        <end position="144"/>
    </location>
</feature>
<feature type="compositionally biased region" description="Basic and acidic residues" evidence="9">
    <location>
        <begin position="240"/>
        <end position="250"/>
    </location>
</feature>
<feature type="domain" description="Homeobox" evidence="10">
    <location>
        <begin position="176"/>
        <end position="236"/>
    </location>
</feature>
<feature type="compositionally biased region" description="Low complexity" evidence="9">
    <location>
        <begin position="373"/>
        <end position="397"/>
    </location>
</feature>
<keyword evidence="6" id="KW-0479">Metal-binding</keyword>
<keyword evidence="6" id="KW-0862">Zinc</keyword>
<dbReference type="GO" id="GO:0000978">
    <property type="term" value="F:RNA polymerase II cis-regulatory region sequence-specific DNA binding"/>
    <property type="evidence" value="ECO:0007669"/>
    <property type="project" value="TreeGrafter"/>
</dbReference>
<dbReference type="SMART" id="SM00355">
    <property type="entry name" value="ZnF_C2H2"/>
    <property type="match status" value="2"/>
</dbReference>
<evidence type="ECO:0000256" key="5">
    <source>
        <dbReference type="ARBA" id="ARBA00023242"/>
    </source>
</evidence>
<dbReference type="SUPFAM" id="SSF57667">
    <property type="entry name" value="beta-beta-alpha zinc fingers"/>
    <property type="match status" value="1"/>
</dbReference>
<dbReference type="Gene3D" id="1.10.10.60">
    <property type="entry name" value="Homeodomain-like"/>
    <property type="match status" value="1"/>
</dbReference>
<evidence type="ECO:0000256" key="4">
    <source>
        <dbReference type="ARBA" id="ARBA00023155"/>
    </source>
</evidence>
<feature type="compositionally biased region" description="Polar residues" evidence="9">
    <location>
        <begin position="274"/>
        <end position="287"/>
    </location>
</feature>
<evidence type="ECO:0000313" key="12">
    <source>
        <dbReference type="EMBL" id="KAG7163192.1"/>
    </source>
</evidence>
<dbReference type="InterPro" id="IPR013087">
    <property type="entry name" value="Znf_C2H2_type"/>
</dbReference>
<dbReference type="GO" id="GO:0045944">
    <property type="term" value="P:positive regulation of transcription by RNA polymerase II"/>
    <property type="evidence" value="ECO:0007669"/>
    <property type="project" value="TreeGrafter"/>
</dbReference>
<feature type="compositionally biased region" description="Low complexity" evidence="9">
    <location>
        <begin position="289"/>
        <end position="309"/>
    </location>
</feature>
<dbReference type="PROSITE" id="PS00028">
    <property type="entry name" value="ZINC_FINGER_C2H2_1"/>
    <property type="match status" value="2"/>
</dbReference>
<dbReference type="PROSITE" id="PS50157">
    <property type="entry name" value="ZINC_FINGER_C2H2_2"/>
    <property type="match status" value="2"/>
</dbReference>
<evidence type="ECO:0000256" key="3">
    <source>
        <dbReference type="ARBA" id="ARBA00023125"/>
    </source>
</evidence>
<dbReference type="Proteomes" id="UP000747542">
    <property type="component" value="Unassembled WGS sequence"/>
</dbReference>
<comment type="subcellular location">
    <subcellularLocation>
        <location evidence="1 7 8">Nucleus</location>
    </subcellularLocation>
</comment>
<dbReference type="Pfam" id="PF00096">
    <property type="entry name" value="zf-C2H2"/>
    <property type="match status" value="1"/>
</dbReference>
<feature type="region of interest" description="Disordered" evidence="9">
    <location>
        <begin position="233"/>
        <end position="397"/>
    </location>
</feature>
<keyword evidence="6" id="KW-0863">Zinc-finger</keyword>
<keyword evidence="3 7" id="KW-0238">DNA-binding</keyword>
<dbReference type="Gene3D" id="3.30.160.60">
    <property type="entry name" value="Classic Zinc Finger"/>
    <property type="match status" value="1"/>
</dbReference>
<feature type="domain" description="C2H2-type" evidence="11">
    <location>
        <begin position="29"/>
        <end position="51"/>
    </location>
</feature>
<protein>
    <submittedName>
        <fullName evidence="12">Homeobox protein Hox-A4-like</fullName>
    </submittedName>
</protein>
<evidence type="ECO:0000256" key="9">
    <source>
        <dbReference type="SAM" id="MobiDB-lite"/>
    </source>
</evidence>
<dbReference type="InterPro" id="IPR017970">
    <property type="entry name" value="Homeobox_CS"/>
</dbReference>
<dbReference type="InterPro" id="IPR050609">
    <property type="entry name" value="Antp_homeobox_Deformed_sf"/>
</dbReference>